<dbReference type="EMBL" id="FNAC01000034">
    <property type="protein sequence ID" value="SDD50763.1"/>
    <property type="molecule type" value="Genomic_DNA"/>
</dbReference>
<dbReference type="RefSeq" id="WP_087940478.1">
    <property type="nucleotide sequence ID" value="NZ_FNAC01000034.1"/>
</dbReference>
<evidence type="ECO:0000313" key="1">
    <source>
        <dbReference type="EMBL" id="SDD50763.1"/>
    </source>
</evidence>
<dbReference type="InterPro" id="IPR029475">
    <property type="entry name" value="DUF6807"/>
</dbReference>
<accession>A0A1G6VBK3</accession>
<sequence length="327" mass="37235">MSIKRILFGVYFLVLISTNSYSQDVSLKETPQGFQFLIGDNPVLTYQSTTAEVPQGVNKAFAKSGFIHPLISLAGQVLTSIQPEDHYHHYGIWGPWTRATIEGREVDFWNIGDEKGRVDFSEVLEKEEGNDLARIVVKQIHQDLTATSENKKVALEEILSVTVTAIDSSRYQVDYLSKFWTLVPSGMTLDQYRYGGGIFIRAVSSWGERNSQVLTSEMKSRDEADDTRARWVILRGESSSSSGQSGILFLSHSDNWDHPEPLRVWPSYTYEGLGNVFLGFSPIKEKEWRLTFGEKYQLAYRMIIFDGDMSAEEADQFWNDFVHQRGN</sequence>
<dbReference type="Proteomes" id="UP000199060">
    <property type="component" value="Unassembled WGS sequence"/>
</dbReference>
<evidence type="ECO:0000313" key="2">
    <source>
        <dbReference type="Proteomes" id="UP000199060"/>
    </source>
</evidence>
<keyword evidence="2" id="KW-1185">Reference proteome</keyword>
<name>A0A1G6VBK3_9BACT</name>
<dbReference type="AlphaFoldDB" id="A0A1G6VBK3"/>
<organism evidence="1 2">
    <name type="scientific">Algoriphagus faecimaris</name>
    <dbReference type="NCBI Taxonomy" id="686796"/>
    <lineage>
        <taxon>Bacteria</taxon>
        <taxon>Pseudomonadati</taxon>
        <taxon>Bacteroidota</taxon>
        <taxon>Cytophagia</taxon>
        <taxon>Cytophagales</taxon>
        <taxon>Cyclobacteriaceae</taxon>
        <taxon>Algoriphagus</taxon>
    </lineage>
</organism>
<proteinExistence type="predicted"/>
<reference evidence="2" key="1">
    <citation type="submission" date="2016-10" db="EMBL/GenBank/DDBJ databases">
        <authorList>
            <person name="Varghese N."/>
            <person name="Submissions S."/>
        </authorList>
    </citation>
    <scope>NUCLEOTIDE SEQUENCE [LARGE SCALE GENOMIC DNA]</scope>
    <source>
        <strain evidence="2">DSM 23095</strain>
    </source>
</reference>
<dbReference type="Pfam" id="PF14100">
    <property type="entry name" value="DUF6807"/>
    <property type="match status" value="1"/>
</dbReference>
<protein>
    <submittedName>
        <fullName evidence="1">Methane oxygenase PmoA</fullName>
    </submittedName>
</protein>
<gene>
    <name evidence="1" type="ORF">SAMN04488104_103410</name>
</gene>
<dbReference type="OrthoDB" id="2540540at2"/>
<dbReference type="STRING" id="686796.SAMN04488104_103410"/>